<dbReference type="Pfam" id="PF05686">
    <property type="entry name" value="Glyco_transf_90"/>
    <property type="match status" value="1"/>
</dbReference>
<feature type="domain" description="Glycosyl transferase CAP10" evidence="2">
    <location>
        <begin position="75"/>
        <end position="301"/>
    </location>
</feature>
<accession>A0A6C0AZL0</accession>
<keyword evidence="1" id="KW-0808">Transferase</keyword>
<evidence type="ECO:0000313" key="3">
    <source>
        <dbReference type="EMBL" id="QHS85427.1"/>
    </source>
</evidence>
<dbReference type="SMART" id="SM00672">
    <property type="entry name" value="CAP10"/>
    <property type="match status" value="1"/>
</dbReference>
<organism evidence="3">
    <name type="scientific">viral metagenome</name>
    <dbReference type="NCBI Taxonomy" id="1070528"/>
    <lineage>
        <taxon>unclassified sequences</taxon>
        <taxon>metagenomes</taxon>
        <taxon>organismal metagenomes</taxon>
    </lineage>
</organism>
<dbReference type="AlphaFoldDB" id="A0A6C0AZL0"/>
<name>A0A6C0AZL0_9ZZZZ</name>
<reference evidence="3" key="1">
    <citation type="journal article" date="2020" name="Nature">
        <title>Giant virus diversity and host interactions through global metagenomics.</title>
        <authorList>
            <person name="Schulz F."/>
            <person name="Roux S."/>
            <person name="Paez-Espino D."/>
            <person name="Jungbluth S."/>
            <person name="Walsh D.A."/>
            <person name="Denef V.J."/>
            <person name="McMahon K.D."/>
            <person name="Konstantinidis K.T."/>
            <person name="Eloe-Fadrosh E.A."/>
            <person name="Kyrpides N.C."/>
            <person name="Woyke T."/>
        </authorList>
    </citation>
    <scope>NUCLEOTIDE SEQUENCE</scope>
    <source>
        <strain evidence="3">GVMAG-M-3300009182-78</strain>
    </source>
</reference>
<proteinExistence type="predicted"/>
<dbReference type="InterPro" id="IPR006598">
    <property type="entry name" value="CAP10"/>
</dbReference>
<dbReference type="GO" id="GO:0016740">
    <property type="term" value="F:transferase activity"/>
    <property type="evidence" value="ECO:0007669"/>
    <property type="project" value="UniProtKB-KW"/>
</dbReference>
<sequence>MTDDFFISQQVQFMYGNYFNDIINNNIISNEKSDYDIPVLNCFQDNNFNSKKDICSKNRLRDFIYLLKKYWKKEKDGYTITCNWHDNTTYQKFILTHNRVYNSKSQVIFPLVDYHLPNCIKINNDIEFKSKTNKLFWRGSTTGSCDVQNNIRFNIVSKNAHAHPDIDVGFNNMCQRIYLNNKEEFIKLKKEHKNQSDQLLYKFILSMEGNDWASSFPWVLSSNSCPLHNYPFHHESYFFGMGLEPYVHFIPVNKDGSDLVEKFQWCLQNLDKCEEIANNGKKYMEKYQRTDLFEKVMLEFFNIYPKVHYY</sequence>
<dbReference type="PANTHER" id="PTHR12203:SF35">
    <property type="entry name" value="PROTEIN O-GLUCOSYLTRANSFERASE 1"/>
    <property type="match status" value="1"/>
</dbReference>
<evidence type="ECO:0000259" key="2">
    <source>
        <dbReference type="SMART" id="SM00672"/>
    </source>
</evidence>
<dbReference type="InterPro" id="IPR051091">
    <property type="entry name" value="O-Glucosyltr/Glycosyltrsf_90"/>
</dbReference>
<evidence type="ECO:0000256" key="1">
    <source>
        <dbReference type="ARBA" id="ARBA00022679"/>
    </source>
</evidence>
<dbReference type="EMBL" id="MN739043">
    <property type="protein sequence ID" value="QHS85427.1"/>
    <property type="molecule type" value="Genomic_DNA"/>
</dbReference>
<protein>
    <recommendedName>
        <fullName evidence="2">Glycosyl transferase CAP10 domain-containing protein</fullName>
    </recommendedName>
</protein>
<dbReference type="PANTHER" id="PTHR12203">
    <property type="entry name" value="KDEL LYS-ASP-GLU-LEU CONTAINING - RELATED"/>
    <property type="match status" value="1"/>
</dbReference>